<protein>
    <submittedName>
        <fullName evidence="5">Hsp20/alpha crystallin family protein</fullName>
    </submittedName>
</protein>
<dbReference type="RefSeq" id="WP_258303252.1">
    <property type="nucleotide sequence ID" value="NZ_CP078063.1"/>
</dbReference>
<feature type="domain" description="SHSP" evidence="4">
    <location>
        <begin position="36"/>
        <end position="148"/>
    </location>
</feature>
<accession>A0ABY5RKP4</accession>
<comment type="similarity">
    <text evidence="1 2">Belongs to the small heat shock protein (HSP20) family.</text>
</comment>
<evidence type="ECO:0000256" key="3">
    <source>
        <dbReference type="SAM" id="MobiDB-lite"/>
    </source>
</evidence>
<reference evidence="5" key="1">
    <citation type="submission" date="2021-07" db="EMBL/GenBank/DDBJ databases">
        <title>Studies on halocins as antimicrobial molecules from haloarchaea.</title>
        <authorList>
            <person name="Kumar S."/>
            <person name="Khare S.K."/>
        </authorList>
    </citation>
    <scope>NUCLEOTIDE SEQUENCE</scope>
    <source>
        <strain evidence="5">NCIM 5678</strain>
    </source>
</reference>
<dbReference type="NCBIfam" id="NF041799">
    <property type="entry name" value="Hsp14"/>
    <property type="match status" value="1"/>
</dbReference>
<evidence type="ECO:0000256" key="1">
    <source>
        <dbReference type="PROSITE-ProRule" id="PRU00285"/>
    </source>
</evidence>
<dbReference type="Proteomes" id="UP001058330">
    <property type="component" value="Chromosome"/>
</dbReference>
<feature type="region of interest" description="Disordered" evidence="3">
    <location>
        <begin position="84"/>
        <end position="103"/>
    </location>
</feature>
<name>A0ABY5RKP4_HALLR</name>
<dbReference type="SUPFAM" id="SSF49764">
    <property type="entry name" value="HSP20-like chaperones"/>
    <property type="match status" value="1"/>
</dbReference>
<evidence type="ECO:0000256" key="2">
    <source>
        <dbReference type="RuleBase" id="RU003616"/>
    </source>
</evidence>
<dbReference type="InterPro" id="IPR002068">
    <property type="entry name" value="A-crystallin/Hsp20_dom"/>
</dbReference>
<evidence type="ECO:0000313" key="5">
    <source>
        <dbReference type="EMBL" id="UVE51588.1"/>
    </source>
</evidence>
<dbReference type="Gene3D" id="2.60.40.790">
    <property type="match status" value="1"/>
</dbReference>
<dbReference type="InterPro" id="IPR008978">
    <property type="entry name" value="HSP20-like_chaperone"/>
</dbReference>
<dbReference type="Pfam" id="PF00011">
    <property type="entry name" value="HSP20"/>
    <property type="match status" value="1"/>
</dbReference>
<dbReference type="PANTHER" id="PTHR11527">
    <property type="entry name" value="HEAT-SHOCK PROTEIN 20 FAMILY MEMBER"/>
    <property type="match status" value="1"/>
</dbReference>
<proteinExistence type="inferred from homology"/>
<dbReference type="InterPro" id="IPR031107">
    <property type="entry name" value="Small_HSP"/>
</dbReference>
<dbReference type="GeneID" id="74528600"/>
<keyword evidence="6" id="KW-1185">Reference proteome</keyword>
<dbReference type="EMBL" id="CP078063">
    <property type="protein sequence ID" value="UVE51588.1"/>
    <property type="molecule type" value="Genomic_DNA"/>
</dbReference>
<evidence type="ECO:0000259" key="4">
    <source>
        <dbReference type="PROSITE" id="PS01031"/>
    </source>
</evidence>
<organism evidence="5 6">
    <name type="scientific">Haloferax larsenii</name>
    <dbReference type="NCBI Taxonomy" id="302484"/>
    <lineage>
        <taxon>Archaea</taxon>
        <taxon>Methanobacteriati</taxon>
        <taxon>Methanobacteriota</taxon>
        <taxon>Stenosarchaea group</taxon>
        <taxon>Halobacteria</taxon>
        <taxon>Halobacteriales</taxon>
        <taxon>Haloferacaceae</taxon>
        <taxon>Haloferax</taxon>
    </lineage>
</organism>
<dbReference type="PROSITE" id="PS01031">
    <property type="entry name" value="SHSP"/>
    <property type="match status" value="1"/>
</dbReference>
<gene>
    <name evidence="5" type="ORF">KU306_06840</name>
</gene>
<sequence>MMRRTNPFDDFEELFERMSRQFDEMGRQFDRSGMMSSVRTHDMAVDITDTDTEIIVTADLPGYEKSDISLSIANRTLSIDAERELHDEHESGEYLRRERRHESARRTIRLPEMVDEENTSASYHNGVLTVTLPKLDTQPDDSRHIDIE</sequence>
<dbReference type="CDD" id="cd06464">
    <property type="entry name" value="ACD_sHsps-like"/>
    <property type="match status" value="1"/>
</dbReference>
<evidence type="ECO:0000313" key="6">
    <source>
        <dbReference type="Proteomes" id="UP001058330"/>
    </source>
</evidence>